<evidence type="ECO:0000313" key="5">
    <source>
        <dbReference type="EMBL" id="QDT53259.1"/>
    </source>
</evidence>
<keyword evidence="2 3" id="KW-0808">Transferase</keyword>
<dbReference type="Pfam" id="PF00109">
    <property type="entry name" value="ketoacyl-synt"/>
    <property type="match status" value="1"/>
</dbReference>
<dbReference type="EC" id="2.3.1.179" evidence="5"/>
<dbReference type="InterPro" id="IPR020841">
    <property type="entry name" value="PKS_Beta-ketoAc_synthase_dom"/>
</dbReference>
<dbReference type="KEGG" id="ccos:Pan44_12750"/>
<evidence type="ECO:0000256" key="2">
    <source>
        <dbReference type="ARBA" id="ARBA00022679"/>
    </source>
</evidence>
<dbReference type="Gene3D" id="3.40.47.10">
    <property type="match status" value="2"/>
</dbReference>
<evidence type="ECO:0000256" key="3">
    <source>
        <dbReference type="RuleBase" id="RU003694"/>
    </source>
</evidence>
<dbReference type="InParanoid" id="A0A517SAW5"/>
<evidence type="ECO:0000259" key="4">
    <source>
        <dbReference type="PROSITE" id="PS52004"/>
    </source>
</evidence>
<reference evidence="5 6" key="1">
    <citation type="submission" date="2019-02" db="EMBL/GenBank/DDBJ databases">
        <title>Deep-cultivation of Planctomycetes and their phenomic and genomic characterization uncovers novel biology.</title>
        <authorList>
            <person name="Wiegand S."/>
            <person name="Jogler M."/>
            <person name="Boedeker C."/>
            <person name="Pinto D."/>
            <person name="Vollmers J."/>
            <person name="Rivas-Marin E."/>
            <person name="Kohn T."/>
            <person name="Peeters S.H."/>
            <person name="Heuer A."/>
            <person name="Rast P."/>
            <person name="Oberbeckmann S."/>
            <person name="Bunk B."/>
            <person name="Jeske O."/>
            <person name="Meyerdierks A."/>
            <person name="Storesund J.E."/>
            <person name="Kallscheuer N."/>
            <person name="Luecker S."/>
            <person name="Lage O.M."/>
            <person name="Pohl T."/>
            <person name="Merkel B.J."/>
            <person name="Hornburger P."/>
            <person name="Mueller R.-W."/>
            <person name="Bruemmer F."/>
            <person name="Labrenz M."/>
            <person name="Spormann A.M."/>
            <person name="Op den Camp H."/>
            <person name="Overmann J."/>
            <person name="Amann R."/>
            <person name="Jetten M.S.M."/>
            <person name="Mascher T."/>
            <person name="Medema M.H."/>
            <person name="Devos D.P."/>
            <person name="Kaster A.-K."/>
            <person name="Ovreas L."/>
            <person name="Rohde M."/>
            <person name="Galperin M.Y."/>
            <person name="Jogler C."/>
        </authorList>
    </citation>
    <scope>NUCLEOTIDE SEQUENCE [LARGE SCALE GENOMIC DNA]</scope>
    <source>
        <strain evidence="5 6">Pan44</strain>
    </source>
</reference>
<dbReference type="SMART" id="SM00825">
    <property type="entry name" value="PKS_KS"/>
    <property type="match status" value="1"/>
</dbReference>
<sequence>MSAENDRGRRVAVTGLGIVSPCGIGREAFWTSLKDGRSGVSKVELFECESVSSGVGGEVKDFNDETIKKVHLKDLRKSLKVMSRDIQMAMAAASQALADSNLKGSGINPERIGVEYGANLIFSPPDDLKDGAKACTDETGVFRFEQWGEKGITKMEPLWMLKYLPNMPGCHIAIYADARGPSNSLTLDEASSGVVITEALRILRRNAADVMITGSTGTRLHPIRAMHANLWDDVAADTAHPEKSSRPFDSKRVGQVIGEGAGCLILENEGHAVQRGAKIYGYLLGGGSSCVLSMDGKPQLQTAITNAIHAALRDSGLTPADIGHINAHGAGDPEDDAIEAAAIHDVFGPAASTIPVASIKGYTGNSGGGCGMIEIAASLLSSAEGLAPKTLNCDEPDPALKLNVTRDFTPVASRKFLKINYTRAGQATAVIFEGA</sequence>
<name>A0A517SAW5_9PLAN</name>
<dbReference type="InterPro" id="IPR014031">
    <property type="entry name" value="Ketoacyl_synth_C"/>
</dbReference>
<dbReference type="InterPro" id="IPR014030">
    <property type="entry name" value="Ketoacyl_synth_N"/>
</dbReference>
<dbReference type="PANTHER" id="PTHR11712:SF336">
    <property type="entry name" value="3-OXOACYL-[ACYL-CARRIER-PROTEIN] SYNTHASE, MITOCHONDRIAL"/>
    <property type="match status" value="1"/>
</dbReference>
<organism evidence="5 6">
    <name type="scientific">Caulifigura coniformis</name>
    <dbReference type="NCBI Taxonomy" id="2527983"/>
    <lineage>
        <taxon>Bacteria</taxon>
        <taxon>Pseudomonadati</taxon>
        <taxon>Planctomycetota</taxon>
        <taxon>Planctomycetia</taxon>
        <taxon>Planctomycetales</taxon>
        <taxon>Planctomycetaceae</taxon>
        <taxon>Caulifigura</taxon>
    </lineage>
</organism>
<dbReference type="Pfam" id="PF02801">
    <property type="entry name" value="Ketoacyl-synt_C"/>
    <property type="match status" value="1"/>
</dbReference>
<dbReference type="Proteomes" id="UP000315700">
    <property type="component" value="Chromosome"/>
</dbReference>
<keyword evidence="5" id="KW-0012">Acyltransferase</keyword>
<dbReference type="PANTHER" id="PTHR11712">
    <property type="entry name" value="POLYKETIDE SYNTHASE-RELATED"/>
    <property type="match status" value="1"/>
</dbReference>
<evidence type="ECO:0000256" key="1">
    <source>
        <dbReference type="ARBA" id="ARBA00008467"/>
    </source>
</evidence>
<comment type="similarity">
    <text evidence="1 3">Belongs to the thiolase-like superfamily. Beta-ketoacyl-ACP synthases family.</text>
</comment>
<dbReference type="OrthoDB" id="292158at2"/>
<dbReference type="AlphaFoldDB" id="A0A517SAW5"/>
<dbReference type="PROSITE" id="PS52004">
    <property type="entry name" value="KS3_2"/>
    <property type="match status" value="1"/>
</dbReference>
<accession>A0A517SAW5</accession>
<dbReference type="GO" id="GO:0006633">
    <property type="term" value="P:fatty acid biosynthetic process"/>
    <property type="evidence" value="ECO:0007669"/>
    <property type="project" value="TreeGrafter"/>
</dbReference>
<dbReference type="GO" id="GO:0004315">
    <property type="term" value="F:3-oxoacyl-[acyl-carrier-protein] synthase activity"/>
    <property type="evidence" value="ECO:0007669"/>
    <property type="project" value="UniProtKB-EC"/>
</dbReference>
<dbReference type="RefSeq" id="WP_145028321.1">
    <property type="nucleotide sequence ID" value="NZ_CP036271.1"/>
</dbReference>
<gene>
    <name evidence="5" type="primary">fabF_3</name>
    <name evidence="5" type="ORF">Pan44_12750</name>
</gene>
<protein>
    <submittedName>
        <fullName evidence="5">3-oxoacyl-[acyl-carrier-protein] synthase 2</fullName>
        <ecNumber evidence="5">2.3.1.179</ecNumber>
    </submittedName>
</protein>
<dbReference type="InterPro" id="IPR016039">
    <property type="entry name" value="Thiolase-like"/>
</dbReference>
<dbReference type="SUPFAM" id="SSF53901">
    <property type="entry name" value="Thiolase-like"/>
    <property type="match status" value="2"/>
</dbReference>
<dbReference type="EMBL" id="CP036271">
    <property type="protein sequence ID" value="QDT53259.1"/>
    <property type="molecule type" value="Genomic_DNA"/>
</dbReference>
<evidence type="ECO:0000313" key="6">
    <source>
        <dbReference type="Proteomes" id="UP000315700"/>
    </source>
</evidence>
<keyword evidence="6" id="KW-1185">Reference proteome</keyword>
<dbReference type="CDD" id="cd00834">
    <property type="entry name" value="KAS_I_II"/>
    <property type="match status" value="1"/>
</dbReference>
<feature type="domain" description="Ketosynthase family 3 (KS3)" evidence="4">
    <location>
        <begin position="8"/>
        <end position="434"/>
    </location>
</feature>
<dbReference type="InterPro" id="IPR000794">
    <property type="entry name" value="Beta-ketoacyl_synthase"/>
</dbReference>
<dbReference type="GO" id="GO:0005829">
    <property type="term" value="C:cytosol"/>
    <property type="evidence" value="ECO:0007669"/>
    <property type="project" value="TreeGrafter"/>
</dbReference>
<proteinExistence type="inferred from homology"/>